<comment type="caution">
    <text evidence="5">The sequence shown here is derived from an EMBL/GenBank/DDBJ whole genome shotgun (WGS) entry which is preliminary data.</text>
</comment>
<evidence type="ECO:0000313" key="5">
    <source>
        <dbReference type="EMBL" id="GGL69439.1"/>
    </source>
</evidence>
<dbReference type="Pfam" id="PF04967">
    <property type="entry name" value="HTH_10"/>
    <property type="match status" value="1"/>
</dbReference>
<evidence type="ECO:0000256" key="1">
    <source>
        <dbReference type="ARBA" id="ARBA00023015"/>
    </source>
</evidence>
<proteinExistence type="predicted"/>
<dbReference type="InterPro" id="IPR031803">
    <property type="entry name" value="BAT_GAF/HTH-assoc"/>
</dbReference>
<keyword evidence="1" id="KW-0805">Transcription regulation</keyword>
<feature type="domain" description="HTH bat-type" evidence="3">
    <location>
        <begin position="168"/>
        <end position="219"/>
    </location>
</feature>
<reference evidence="5" key="2">
    <citation type="submission" date="2020-09" db="EMBL/GenBank/DDBJ databases">
        <authorList>
            <person name="Sun Q."/>
            <person name="Ohkuma M."/>
        </authorList>
    </citation>
    <scope>NUCLEOTIDE SEQUENCE</scope>
    <source>
        <strain evidence="5">JCM 19596</strain>
    </source>
</reference>
<dbReference type="PANTHER" id="PTHR34236">
    <property type="entry name" value="DIMETHYL SULFOXIDE REDUCTASE TRANSCRIPTIONAL ACTIVATOR"/>
    <property type="match status" value="1"/>
</dbReference>
<gene>
    <name evidence="5" type="ORF">GCM10009039_29240</name>
</gene>
<evidence type="ECO:0000313" key="6">
    <source>
        <dbReference type="Proteomes" id="UP000607197"/>
    </source>
</evidence>
<dbReference type="EMBL" id="BMPG01000004">
    <property type="protein sequence ID" value="GGL69439.1"/>
    <property type="molecule type" value="Genomic_DNA"/>
</dbReference>
<dbReference type="PANTHER" id="PTHR34236:SF1">
    <property type="entry name" value="DIMETHYL SULFOXIDE REDUCTASE TRANSCRIPTIONAL ACTIVATOR"/>
    <property type="match status" value="1"/>
</dbReference>
<dbReference type="InterPro" id="IPR007050">
    <property type="entry name" value="HTH_bacterioopsin"/>
</dbReference>
<evidence type="ECO:0000256" key="2">
    <source>
        <dbReference type="ARBA" id="ARBA00023163"/>
    </source>
</evidence>
<keyword evidence="2" id="KW-0804">Transcription</keyword>
<reference evidence="5" key="1">
    <citation type="journal article" date="2014" name="Int. J. Syst. Evol. Microbiol.">
        <title>Complete genome sequence of Corynebacterium casei LMG S-19264T (=DSM 44701T), isolated from a smear-ripened cheese.</title>
        <authorList>
            <consortium name="US DOE Joint Genome Institute (JGI-PGF)"/>
            <person name="Walter F."/>
            <person name="Albersmeier A."/>
            <person name="Kalinowski J."/>
            <person name="Ruckert C."/>
        </authorList>
    </citation>
    <scope>NUCLEOTIDE SEQUENCE</scope>
    <source>
        <strain evidence="5">JCM 19596</strain>
    </source>
</reference>
<dbReference type="Proteomes" id="UP000607197">
    <property type="component" value="Unassembled WGS sequence"/>
</dbReference>
<feature type="domain" description="Bacterioopsin transcriptional activator GAF and HTH associated" evidence="4">
    <location>
        <begin position="18"/>
        <end position="160"/>
    </location>
</feature>
<name>A0A830FFG7_9EURY</name>
<evidence type="ECO:0000259" key="3">
    <source>
        <dbReference type="Pfam" id="PF04967"/>
    </source>
</evidence>
<keyword evidence="6" id="KW-1185">Reference proteome</keyword>
<protein>
    <submittedName>
        <fullName evidence="5">Helix-turn-helix domain-containing protein</fullName>
    </submittedName>
</protein>
<dbReference type="AlphaFoldDB" id="A0A830FFG7"/>
<organism evidence="5 6">
    <name type="scientific">Halocalculus aciditolerans</name>
    <dbReference type="NCBI Taxonomy" id="1383812"/>
    <lineage>
        <taxon>Archaea</taxon>
        <taxon>Methanobacteriati</taxon>
        <taxon>Methanobacteriota</taxon>
        <taxon>Stenosarchaea group</taxon>
        <taxon>Halobacteria</taxon>
        <taxon>Halobacteriales</taxon>
        <taxon>Halobacteriaceae</taxon>
        <taxon>Halocalculus</taxon>
    </lineage>
</organism>
<evidence type="ECO:0000259" key="4">
    <source>
        <dbReference type="Pfam" id="PF15915"/>
    </source>
</evidence>
<accession>A0A830FFG7</accession>
<dbReference type="Pfam" id="PF15915">
    <property type="entry name" value="BAT"/>
    <property type="match status" value="1"/>
</dbReference>
<sequence length="229" mass="25691">MDLITLRPLVSTMSVIAELEVAADSFELGRALAVPGRSDIRLEDVVPLGEDVVPLFWLHDPDPSDFVAEVEKRGEVEHLTVFEEMHDRTLYALQWDATGDRLLAAVHDLEGFLLSATGEGDTWTLQIRFPDHDALSAFADRCEDAGIDFEVCGLYNPTRPEAGPWYGLSDPQYETLLLARDRGYYDIPRRISTQDLADELGVSDQAVTERLRRAIRTLVDNTLRAPDYS</sequence>